<dbReference type="Gene3D" id="3.50.80.20">
    <property type="entry name" value="D-Ala-D-Ala carboxypeptidase C, peptidase S13"/>
    <property type="match status" value="1"/>
</dbReference>
<reference evidence="4" key="1">
    <citation type="submission" date="2022-01" db="EMBL/GenBank/DDBJ databases">
        <authorList>
            <person name="Wang Y."/>
        </authorList>
    </citation>
    <scope>NUCLEOTIDE SEQUENCE</scope>
    <source>
        <strain evidence="4">WB101</strain>
    </source>
</reference>
<dbReference type="NCBIfam" id="TIGR00666">
    <property type="entry name" value="PBP4"/>
    <property type="match status" value="1"/>
</dbReference>
<comment type="caution">
    <text evidence="4">The sequence shown here is derived from an EMBL/GenBank/DDBJ whole genome shotgun (WGS) entry which is preliminary data.</text>
</comment>
<keyword evidence="3" id="KW-0732">Signal</keyword>
<evidence type="ECO:0000256" key="1">
    <source>
        <dbReference type="ARBA" id="ARBA00006096"/>
    </source>
</evidence>
<organism evidence="4 5">
    <name type="scientific">Rhodohalobacter sulfatireducens</name>
    <dbReference type="NCBI Taxonomy" id="2911366"/>
    <lineage>
        <taxon>Bacteria</taxon>
        <taxon>Pseudomonadati</taxon>
        <taxon>Balneolota</taxon>
        <taxon>Balneolia</taxon>
        <taxon>Balneolales</taxon>
        <taxon>Balneolaceae</taxon>
        <taxon>Rhodohalobacter</taxon>
    </lineage>
</organism>
<gene>
    <name evidence="4" type="primary">dacB</name>
    <name evidence="4" type="ORF">L6773_12795</name>
</gene>
<dbReference type="PANTHER" id="PTHR30023:SF0">
    <property type="entry name" value="PENICILLIN-SENSITIVE CARBOXYPEPTIDASE A"/>
    <property type="match status" value="1"/>
</dbReference>
<sequence length="485" mass="55025">MKTRTALFGLITCLLLLFFSADANAQISEPILNLIENNRAENALWVVQVRDSSGSVLESYNADKIIRPASNLKLISSGAYLEFLGADYKFRTRLYGEGEQAGDTWSGDMVVQGSGDPSISGEFYQDNPLFLFEKWADLLIDKGIQKIDGNLIGHTGLFDDIPYPEGWEWSDLSFYYAPEISALSFNGNVVNLEVVADGPVGSAPEIQWFPFNTPYVEFINEQQITPRGSKYDESYRRVLGTNTIILRSTLPQGYYETEPLSILEPAYYFMDTFKRYLVERGVEVTGQIFIDHNYEFYSENGLQLLDEHQSEPLHELIQWMNRESDNFYTEMFLKKAVTEVYGVQGSTDLGLEMMKSYMQEMAFDTSQVSLKDASGMAPATLLKASDLNRYLLKVQEKEYFPYLYESLSVGGRNGTLSYRFNNSPVWGNFNGKTGFVTGVRSLSGYLETESGQRLIVSIFTNNYTAKTSHVDLIHQRILEYLHSAY</sequence>
<feature type="chain" id="PRO_5045877236" evidence="3">
    <location>
        <begin position="26"/>
        <end position="485"/>
    </location>
</feature>
<dbReference type="PANTHER" id="PTHR30023">
    <property type="entry name" value="D-ALANYL-D-ALANINE CARBOXYPEPTIDASE"/>
    <property type="match status" value="1"/>
</dbReference>
<proteinExistence type="inferred from homology"/>
<dbReference type="EMBL" id="JAKLWS010000016">
    <property type="protein sequence ID" value="MCG2589449.1"/>
    <property type="molecule type" value="Genomic_DNA"/>
</dbReference>
<evidence type="ECO:0000256" key="3">
    <source>
        <dbReference type="SAM" id="SignalP"/>
    </source>
</evidence>
<keyword evidence="4" id="KW-0645">Protease</keyword>
<dbReference type="Pfam" id="PF02113">
    <property type="entry name" value="Peptidase_S13"/>
    <property type="match status" value="1"/>
</dbReference>
<feature type="signal peptide" evidence="3">
    <location>
        <begin position="1"/>
        <end position="25"/>
    </location>
</feature>
<accession>A0ABS9KF24</accession>
<dbReference type="SUPFAM" id="SSF56601">
    <property type="entry name" value="beta-lactamase/transpeptidase-like"/>
    <property type="match status" value="1"/>
</dbReference>
<reference evidence="4" key="2">
    <citation type="submission" date="2024-05" db="EMBL/GenBank/DDBJ databases">
        <title>Rhodohalobacter halophilus gen. nov., sp. nov., a moderately halophilic member of the family Balneolaceae.</title>
        <authorList>
            <person name="Xia J."/>
        </authorList>
    </citation>
    <scope>NUCLEOTIDE SEQUENCE</scope>
    <source>
        <strain evidence="4">WB101</strain>
    </source>
</reference>
<dbReference type="Gene3D" id="3.40.710.10">
    <property type="entry name" value="DD-peptidase/beta-lactamase superfamily"/>
    <property type="match status" value="1"/>
</dbReference>
<name>A0ABS9KF24_9BACT</name>
<evidence type="ECO:0000256" key="2">
    <source>
        <dbReference type="ARBA" id="ARBA00022801"/>
    </source>
</evidence>
<comment type="similarity">
    <text evidence="1">Belongs to the peptidase S13 family.</text>
</comment>
<dbReference type="RefSeq" id="WP_237854810.1">
    <property type="nucleotide sequence ID" value="NZ_JAKLWS010000016.1"/>
</dbReference>
<keyword evidence="4" id="KW-0121">Carboxypeptidase</keyword>
<evidence type="ECO:0000313" key="4">
    <source>
        <dbReference type="EMBL" id="MCG2589449.1"/>
    </source>
</evidence>
<dbReference type="InterPro" id="IPR000667">
    <property type="entry name" value="Peptidase_S13"/>
</dbReference>
<dbReference type="EC" id="3.4.16.4" evidence="4"/>
<dbReference type="PRINTS" id="PR00922">
    <property type="entry name" value="DADACBPTASE3"/>
</dbReference>
<dbReference type="Proteomes" id="UP001165366">
    <property type="component" value="Unassembled WGS sequence"/>
</dbReference>
<dbReference type="GO" id="GO:0009002">
    <property type="term" value="F:serine-type D-Ala-D-Ala carboxypeptidase activity"/>
    <property type="evidence" value="ECO:0007669"/>
    <property type="project" value="UniProtKB-EC"/>
</dbReference>
<evidence type="ECO:0000313" key="5">
    <source>
        <dbReference type="Proteomes" id="UP001165366"/>
    </source>
</evidence>
<dbReference type="InterPro" id="IPR012338">
    <property type="entry name" value="Beta-lactam/transpept-like"/>
</dbReference>
<keyword evidence="2 4" id="KW-0378">Hydrolase</keyword>
<keyword evidence="5" id="KW-1185">Reference proteome</keyword>
<protein>
    <submittedName>
        <fullName evidence="4">D-alanyl-D-alanine carboxypeptidase/D-alanyl-D-alanine-endopeptidase</fullName>
        <ecNumber evidence="4">3.4.16.4</ecNumber>
    </submittedName>
</protein>